<dbReference type="EMBL" id="BAABUJ010000004">
    <property type="protein sequence ID" value="GAA5795027.1"/>
    <property type="molecule type" value="Genomic_DNA"/>
</dbReference>
<dbReference type="Proteomes" id="UP001476247">
    <property type="component" value="Unassembled WGS sequence"/>
</dbReference>
<evidence type="ECO:0000256" key="3">
    <source>
        <dbReference type="SAM" id="Phobius"/>
    </source>
</evidence>
<evidence type="ECO:0000313" key="5">
    <source>
        <dbReference type="Proteomes" id="UP001476247"/>
    </source>
</evidence>
<evidence type="ECO:0000256" key="2">
    <source>
        <dbReference type="ARBA" id="ARBA00022679"/>
    </source>
</evidence>
<dbReference type="Pfam" id="PF01793">
    <property type="entry name" value="Glyco_transf_15"/>
    <property type="match status" value="1"/>
</dbReference>
<evidence type="ECO:0000313" key="4">
    <source>
        <dbReference type="EMBL" id="GAA5795027.1"/>
    </source>
</evidence>
<feature type="transmembrane region" description="Helical" evidence="3">
    <location>
        <begin position="12"/>
        <end position="30"/>
    </location>
</feature>
<keyword evidence="3" id="KW-1133">Transmembrane helix</keyword>
<dbReference type="Gene3D" id="3.90.550.10">
    <property type="entry name" value="Spore Coat Polysaccharide Biosynthesis Protein SpsA, Chain A"/>
    <property type="match status" value="1"/>
</dbReference>
<keyword evidence="3" id="KW-0472">Membrane</keyword>
<protein>
    <submittedName>
        <fullName evidence="4">Uncharacterized protein</fullName>
    </submittedName>
</protein>
<comment type="similarity">
    <text evidence="1">Belongs to the glycosyltransferase 15 family.</text>
</comment>
<proteinExistence type="inferred from homology"/>
<keyword evidence="2" id="KW-0808">Transferase</keyword>
<organism evidence="4 5">
    <name type="scientific">Helicostylum pulchrum</name>
    <dbReference type="NCBI Taxonomy" id="562976"/>
    <lineage>
        <taxon>Eukaryota</taxon>
        <taxon>Fungi</taxon>
        <taxon>Fungi incertae sedis</taxon>
        <taxon>Mucoromycota</taxon>
        <taxon>Mucoromycotina</taxon>
        <taxon>Mucoromycetes</taxon>
        <taxon>Mucorales</taxon>
        <taxon>Mucorineae</taxon>
        <taxon>Mucoraceae</taxon>
        <taxon>Helicostylum</taxon>
    </lineage>
</organism>
<comment type="caution">
    <text evidence="4">The sequence shown here is derived from an EMBL/GenBank/DDBJ whole genome shotgun (WGS) entry which is preliminary data.</text>
</comment>
<dbReference type="InterPro" id="IPR002685">
    <property type="entry name" value="Glyco_trans_15"/>
</dbReference>
<accession>A0ABP9XJS4</accession>
<sequence>MRWLKGNKTTPLVLLTAGIILVLLSIRTFYTIGYTTTNVDMTPVSNNDPVKACFVVLVRNRELDGIASTIRQIEKTFNGKFGYPYVFLNDDEFTPEFIETTSALTKSQTKYGKIDHQMWGYPDHINKTYATECRNEMTKLNIPYADSESYRHMCRFQSGFFFRHPLLDEYDYYWRIEPDVDYYCDVDYDVFKFMRNNGKKYGFNIAFREFIATVPSLWDTVMDFRAENPGVANRWPNKQNSLVKFVTDNNGASYNGCHFWTNFEIASLDLWRSNDYLKLFSYLDQKGGFFYERWGDAPVHSIAASLMLRKDEFHFFNDIGYRHTAYTHCPTEPEFRDKCTCNPEVNMDFNDPMTCYPEFLRALT</sequence>
<evidence type="ECO:0000256" key="1">
    <source>
        <dbReference type="ARBA" id="ARBA00007677"/>
    </source>
</evidence>
<keyword evidence="5" id="KW-1185">Reference proteome</keyword>
<name>A0ABP9XJS4_9FUNG</name>
<dbReference type="InterPro" id="IPR029044">
    <property type="entry name" value="Nucleotide-diphossugar_trans"/>
</dbReference>
<dbReference type="PANTHER" id="PTHR31121">
    <property type="entry name" value="ALPHA-1,2 MANNOSYLTRANSFERASE KTR1"/>
    <property type="match status" value="1"/>
</dbReference>
<dbReference type="PIRSF" id="PIRSF018153">
    <property type="entry name" value="Glyco_trans_15"/>
    <property type="match status" value="1"/>
</dbReference>
<gene>
    <name evidence="4" type="ORF">HPULCUR_000378</name>
</gene>
<dbReference type="PANTHER" id="PTHR31121:SF6">
    <property type="entry name" value="ALPHA-1,2 MANNOSYLTRANSFERASE KTR1"/>
    <property type="match status" value="1"/>
</dbReference>
<keyword evidence="3" id="KW-0812">Transmembrane</keyword>
<dbReference type="SUPFAM" id="SSF53448">
    <property type="entry name" value="Nucleotide-diphospho-sugar transferases"/>
    <property type="match status" value="1"/>
</dbReference>
<reference evidence="4 5" key="1">
    <citation type="submission" date="2024-04" db="EMBL/GenBank/DDBJ databases">
        <title>genome sequences of Mucor flavus KT1a and Helicostylum pulchrum KT1b strains isolation_sourced from the surface of a dry-aged beef.</title>
        <authorList>
            <person name="Toyotome T."/>
            <person name="Hosono M."/>
            <person name="Torimaru M."/>
            <person name="Fukuda K."/>
            <person name="Mikami N."/>
        </authorList>
    </citation>
    <scope>NUCLEOTIDE SEQUENCE [LARGE SCALE GENOMIC DNA]</scope>
    <source>
        <strain evidence="4 5">KT1b</strain>
    </source>
</reference>